<dbReference type="EMBL" id="CP066744">
    <property type="protein sequence ID" value="QQK08108.1"/>
    <property type="molecule type" value="Genomic_DNA"/>
</dbReference>
<name>A0AC61N681_9FIRM</name>
<keyword evidence="2" id="KW-1185">Reference proteome</keyword>
<proteinExistence type="predicted"/>
<sequence>MNNIERLKEAVKKSNNIVFFGGAGVSTASGIPDFRSATGLYNQKNDSNFSPEYMLSHEFFANHPKDFMKYVKENLIYEDAKPNAAHIGLAKLEKMGKLKGVVTQNIDSLHQMAGSENVVEIHGNLRDFYCTNCGHEYSLEEVKNNNYSIECSACKNGIVRPDVVLYGESLKERNIINAIKLIGEAEILIVGGTSLKVYPAASFIQYYKGNNLVLINKEKTDYDHIADYVYYDDVGNIISYLADI</sequence>
<evidence type="ECO:0000313" key="1">
    <source>
        <dbReference type="EMBL" id="QQK08108.1"/>
    </source>
</evidence>
<dbReference type="Proteomes" id="UP000595814">
    <property type="component" value="Chromosome"/>
</dbReference>
<protein>
    <submittedName>
        <fullName evidence="1">NAD-dependent protein deacylase</fullName>
    </submittedName>
</protein>
<gene>
    <name evidence="1" type="ORF">JFY71_00810</name>
</gene>
<organism evidence="1 2">
    <name type="scientific">Miniphocaeibacter halophilus</name>
    <dbReference type="NCBI Taxonomy" id="2931922"/>
    <lineage>
        <taxon>Bacteria</taxon>
        <taxon>Bacillati</taxon>
        <taxon>Bacillota</taxon>
        <taxon>Tissierellia</taxon>
        <taxon>Tissierellales</taxon>
        <taxon>Peptoniphilaceae</taxon>
        <taxon>Miniphocaeibacter</taxon>
    </lineage>
</organism>
<reference evidence="1 2" key="1">
    <citation type="journal article" date="2022" name="Int. J. Syst. Evol. Microbiol.">
        <title>Miniphocaeibacter halophilus sp. nov., an ammonium-tolerant acetate-producing bacterium isolated from a biogas system.</title>
        <authorList>
            <person name="Schnurer A."/>
            <person name="Singh A."/>
            <person name="Bi S."/>
            <person name="Qiao W."/>
            <person name="Westerholm M."/>
        </authorList>
    </citation>
    <scope>NUCLEOTIDE SEQUENCE [LARGE SCALE GENOMIC DNA]</scope>
    <source>
        <strain evidence="1 2">AMB_01</strain>
    </source>
</reference>
<evidence type="ECO:0000313" key="2">
    <source>
        <dbReference type="Proteomes" id="UP000595814"/>
    </source>
</evidence>
<accession>A0AC61N681</accession>